<dbReference type="SUPFAM" id="SSF55729">
    <property type="entry name" value="Acyl-CoA N-acyltransferases (Nat)"/>
    <property type="match status" value="1"/>
</dbReference>
<dbReference type="InterPro" id="IPR016181">
    <property type="entry name" value="Acyl_CoA_acyltransferase"/>
</dbReference>
<dbReference type="CDD" id="cd04301">
    <property type="entry name" value="NAT_SF"/>
    <property type="match status" value="1"/>
</dbReference>
<dbReference type="Pfam" id="PF00583">
    <property type="entry name" value="Acetyltransf_1"/>
    <property type="match status" value="1"/>
</dbReference>
<keyword evidence="3" id="KW-0808">Transferase</keyword>
<keyword evidence="7" id="KW-1185">Reference proteome</keyword>
<evidence type="ECO:0000313" key="7">
    <source>
        <dbReference type="Proteomes" id="UP000070184"/>
    </source>
</evidence>
<proteinExistence type="inferred from homology"/>
<evidence type="ECO:0000313" key="6">
    <source>
        <dbReference type="EMBL" id="KXA89912.1"/>
    </source>
</evidence>
<dbReference type="Proteomes" id="UP000070184">
    <property type="component" value="Unassembled WGS sequence"/>
</dbReference>
<comment type="similarity">
    <text evidence="1">Belongs to the acetyltransferase family. RimI subfamily.</text>
</comment>
<dbReference type="GO" id="GO:0008080">
    <property type="term" value="F:N-acetyltransferase activity"/>
    <property type="evidence" value="ECO:0007669"/>
    <property type="project" value="InterPro"/>
</dbReference>
<dbReference type="EMBL" id="LHXK01000018">
    <property type="protein sequence ID" value="KXA89912.1"/>
    <property type="molecule type" value="Genomic_DNA"/>
</dbReference>
<reference evidence="6 7" key="1">
    <citation type="journal article" date="2016" name="Sci. Rep.">
        <title>Metabolic traits of an uncultured archaeal lineage -MSBL1- from brine pools of the Red Sea.</title>
        <authorList>
            <person name="Mwirichia R."/>
            <person name="Alam I."/>
            <person name="Rashid M."/>
            <person name="Vinu M."/>
            <person name="Ba-Alawi W."/>
            <person name="Anthony Kamau A."/>
            <person name="Kamanda Ngugi D."/>
            <person name="Goker M."/>
            <person name="Klenk H.P."/>
            <person name="Bajic V."/>
            <person name="Stingl U."/>
        </authorList>
    </citation>
    <scope>NUCLEOTIDE SEQUENCE [LARGE SCALE GENOMIC DNA]</scope>
    <source>
        <strain evidence="6">SCGC-AAA259B11</strain>
    </source>
</reference>
<evidence type="ECO:0000259" key="5">
    <source>
        <dbReference type="PROSITE" id="PS51186"/>
    </source>
</evidence>
<accession>A0A133U6U3</accession>
<dbReference type="InterPro" id="IPR050680">
    <property type="entry name" value="YpeA/RimI_acetyltransf"/>
</dbReference>
<evidence type="ECO:0000256" key="3">
    <source>
        <dbReference type="ARBA" id="ARBA00022679"/>
    </source>
</evidence>
<dbReference type="PANTHER" id="PTHR43420">
    <property type="entry name" value="ACETYLTRANSFERASE"/>
    <property type="match status" value="1"/>
</dbReference>
<evidence type="ECO:0000256" key="2">
    <source>
        <dbReference type="ARBA" id="ARBA00022490"/>
    </source>
</evidence>
<dbReference type="AlphaFoldDB" id="A0A133U6U3"/>
<sequence>MENRNFPAPNSKLWFSSLIHRSSGDFLVATDGRSVLGYLVGILEKNFKIRKLGFKKQGHLLDIAVKEEERRRGVGTSLLKTLVDRFKEKDVNSIRLEVRTQNRGARKFYRSLGWGKKELVEGYYPNGDDALVMRKMIG</sequence>
<name>A0A133U6U3_9EURY</name>
<keyword evidence="4" id="KW-0012">Acyltransferase</keyword>
<evidence type="ECO:0000256" key="1">
    <source>
        <dbReference type="ARBA" id="ARBA00005395"/>
    </source>
</evidence>
<gene>
    <name evidence="6" type="ORF">AKJ61_01860</name>
</gene>
<dbReference type="InterPro" id="IPR006464">
    <property type="entry name" value="AcTrfase_RimI/Ard1"/>
</dbReference>
<evidence type="ECO:0000256" key="4">
    <source>
        <dbReference type="ARBA" id="ARBA00023315"/>
    </source>
</evidence>
<organism evidence="6 7">
    <name type="scientific">candidate division MSBL1 archaeon SCGC-AAA259B11</name>
    <dbReference type="NCBI Taxonomy" id="1698260"/>
    <lineage>
        <taxon>Archaea</taxon>
        <taxon>Methanobacteriati</taxon>
        <taxon>Methanobacteriota</taxon>
        <taxon>candidate division MSBL1</taxon>
    </lineage>
</organism>
<comment type="caution">
    <text evidence="6">The sequence shown here is derived from an EMBL/GenBank/DDBJ whole genome shotgun (WGS) entry which is preliminary data.</text>
</comment>
<dbReference type="PROSITE" id="PS51186">
    <property type="entry name" value="GNAT"/>
    <property type="match status" value="1"/>
</dbReference>
<dbReference type="NCBIfam" id="TIGR01575">
    <property type="entry name" value="rimI"/>
    <property type="match status" value="1"/>
</dbReference>
<dbReference type="Gene3D" id="3.40.630.30">
    <property type="match status" value="1"/>
</dbReference>
<feature type="domain" description="N-acetyltransferase" evidence="5">
    <location>
        <begin position="1"/>
        <end position="138"/>
    </location>
</feature>
<dbReference type="PANTHER" id="PTHR43420:SF12">
    <property type="entry name" value="N-ACETYLTRANSFERASE DOMAIN-CONTAINING PROTEIN"/>
    <property type="match status" value="1"/>
</dbReference>
<dbReference type="InterPro" id="IPR000182">
    <property type="entry name" value="GNAT_dom"/>
</dbReference>
<dbReference type="PATRIC" id="fig|1698260.3.peg.295"/>
<protein>
    <recommendedName>
        <fullName evidence="5">N-acetyltransferase domain-containing protein</fullName>
    </recommendedName>
</protein>
<keyword evidence="2" id="KW-0963">Cytoplasm</keyword>